<organism evidence="1 2">
    <name type="scientific">Salinimicrobium marinum</name>
    <dbReference type="NCBI Taxonomy" id="680283"/>
    <lineage>
        <taxon>Bacteria</taxon>
        <taxon>Pseudomonadati</taxon>
        <taxon>Bacteroidota</taxon>
        <taxon>Flavobacteriia</taxon>
        <taxon>Flavobacteriales</taxon>
        <taxon>Flavobacteriaceae</taxon>
        <taxon>Salinimicrobium</taxon>
    </lineage>
</organism>
<proteinExistence type="predicted"/>
<dbReference type="Proteomes" id="UP000610456">
    <property type="component" value="Unassembled WGS sequence"/>
</dbReference>
<comment type="caution">
    <text evidence="1">The sequence shown here is derived from an EMBL/GenBank/DDBJ whole genome shotgun (WGS) entry which is preliminary data.</text>
</comment>
<sequence length="93" mass="10896">MCKEYFSQLNQLLKKGGTVIFEGFAFQTSGIPENESRSRGTQNREMLFSEEEIRAAFQEFDFQEFHEGEIELDEGKFHKGKGWVIRFVAEKNH</sequence>
<keyword evidence="2" id="KW-1185">Reference proteome</keyword>
<reference evidence="1" key="2">
    <citation type="submission" date="2020-09" db="EMBL/GenBank/DDBJ databases">
        <authorList>
            <person name="Sun Q."/>
            <person name="Kim S."/>
        </authorList>
    </citation>
    <scope>NUCLEOTIDE SEQUENCE</scope>
    <source>
        <strain evidence="1">KCTC 12719</strain>
    </source>
</reference>
<dbReference type="SUPFAM" id="SSF53335">
    <property type="entry name" value="S-adenosyl-L-methionine-dependent methyltransferases"/>
    <property type="match status" value="1"/>
</dbReference>
<dbReference type="InterPro" id="IPR029063">
    <property type="entry name" value="SAM-dependent_MTases_sf"/>
</dbReference>
<name>A0A918VW46_9FLAO</name>
<dbReference type="AlphaFoldDB" id="A0A918VW46"/>
<evidence type="ECO:0008006" key="3">
    <source>
        <dbReference type="Google" id="ProtNLM"/>
    </source>
</evidence>
<reference evidence="1" key="1">
    <citation type="journal article" date="2014" name="Int. J. Syst. Evol. Microbiol.">
        <title>Complete genome sequence of Corynebacterium casei LMG S-19264T (=DSM 44701T), isolated from a smear-ripened cheese.</title>
        <authorList>
            <consortium name="US DOE Joint Genome Institute (JGI-PGF)"/>
            <person name="Walter F."/>
            <person name="Albersmeier A."/>
            <person name="Kalinowski J."/>
            <person name="Ruckert C."/>
        </authorList>
    </citation>
    <scope>NUCLEOTIDE SEQUENCE</scope>
    <source>
        <strain evidence="1">KCTC 12719</strain>
    </source>
</reference>
<evidence type="ECO:0000313" key="2">
    <source>
        <dbReference type="Proteomes" id="UP000610456"/>
    </source>
</evidence>
<protein>
    <recommendedName>
        <fullName evidence="3">Methyltransferase</fullName>
    </recommendedName>
</protein>
<dbReference type="Gene3D" id="3.40.50.150">
    <property type="entry name" value="Vaccinia Virus protein VP39"/>
    <property type="match status" value="1"/>
</dbReference>
<gene>
    <name evidence="1" type="ORF">GCM10007103_07740</name>
</gene>
<dbReference type="EMBL" id="BMXB01000001">
    <property type="protein sequence ID" value="GHA28546.1"/>
    <property type="molecule type" value="Genomic_DNA"/>
</dbReference>
<accession>A0A918VW46</accession>
<evidence type="ECO:0000313" key="1">
    <source>
        <dbReference type="EMBL" id="GHA28546.1"/>
    </source>
</evidence>